<dbReference type="Pfam" id="PF20771">
    <property type="entry name" value="FAM171A1-2-B_C"/>
    <property type="match status" value="1"/>
</dbReference>
<dbReference type="GO" id="GO:0016020">
    <property type="term" value="C:membrane"/>
    <property type="evidence" value="ECO:0007669"/>
    <property type="project" value="UniProtKB-SubCell"/>
</dbReference>
<feature type="compositionally biased region" description="Basic and acidic residues" evidence="11">
    <location>
        <begin position="194"/>
        <end position="205"/>
    </location>
</feature>
<evidence type="ECO:0000256" key="10">
    <source>
        <dbReference type="ARBA" id="ARBA00023180"/>
    </source>
</evidence>
<feature type="compositionally biased region" description="Basic and acidic residues" evidence="11">
    <location>
        <begin position="392"/>
        <end position="402"/>
    </location>
</feature>
<dbReference type="InterPro" id="IPR013083">
    <property type="entry name" value="Znf_RING/FYVE/PHD"/>
</dbReference>
<comment type="similarity">
    <text evidence="2">Belongs to the FAM171 family.</text>
</comment>
<evidence type="ECO:0000256" key="5">
    <source>
        <dbReference type="ARBA" id="ARBA00022729"/>
    </source>
</evidence>
<proteinExistence type="inferred from homology"/>
<evidence type="ECO:0000256" key="11">
    <source>
        <dbReference type="SAM" id="MobiDB-lite"/>
    </source>
</evidence>
<dbReference type="InterPro" id="IPR048530">
    <property type="entry name" value="FAM171_N"/>
</dbReference>
<evidence type="ECO:0000256" key="12">
    <source>
        <dbReference type="SAM" id="Phobius"/>
    </source>
</evidence>
<reference evidence="14" key="1">
    <citation type="submission" date="2020-07" db="EMBL/GenBank/DDBJ databases">
        <title>Clarias magur genome sequencing, assembly and annotation.</title>
        <authorList>
            <person name="Kushwaha B."/>
            <person name="Kumar R."/>
            <person name="Das P."/>
            <person name="Joshi C.G."/>
            <person name="Kumar D."/>
            <person name="Nagpure N.S."/>
            <person name="Pandey M."/>
            <person name="Agarwal S."/>
            <person name="Srivastava S."/>
            <person name="Singh M."/>
            <person name="Sahoo L."/>
            <person name="Jayasankar P."/>
            <person name="Meher P.K."/>
            <person name="Koringa P.G."/>
            <person name="Iquebal M.A."/>
            <person name="Das S.P."/>
            <person name="Bit A."/>
            <person name="Patnaik S."/>
            <person name="Patel N."/>
            <person name="Shah T.M."/>
            <person name="Hinsu A."/>
            <person name="Jena J.K."/>
        </authorList>
    </citation>
    <scope>NUCLEOTIDE SEQUENCE</scope>
    <source>
        <strain evidence="14">CIFAMagur01</strain>
        <tissue evidence="14">Testis</tissue>
    </source>
</reference>
<keyword evidence="10" id="KW-0325">Glycoprotein</keyword>
<dbReference type="Pfam" id="PF12906">
    <property type="entry name" value="RINGv"/>
    <property type="match status" value="1"/>
</dbReference>
<feature type="region of interest" description="Disordered" evidence="11">
    <location>
        <begin position="1"/>
        <end position="404"/>
    </location>
</feature>
<feature type="domain" description="RING-CH-type" evidence="13">
    <location>
        <begin position="561"/>
        <end position="631"/>
    </location>
</feature>
<evidence type="ECO:0000313" key="14">
    <source>
        <dbReference type="EMBL" id="KAF5895406.1"/>
    </source>
</evidence>
<keyword evidence="5" id="KW-0732">Signal</keyword>
<organism evidence="14 15">
    <name type="scientific">Clarias magur</name>
    <name type="common">Asian catfish</name>
    <name type="synonym">Macropteronotus magur</name>
    <dbReference type="NCBI Taxonomy" id="1594786"/>
    <lineage>
        <taxon>Eukaryota</taxon>
        <taxon>Metazoa</taxon>
        <taxon>Chordata</taxon>
        <taxon>Craniata</taxon>
        <taxon>Vertebrata</taxon>
        <taxon>Euteleostomi</taxon>
        <taxon>Actinopterygii</taxon>
        <taxon>Neopterygii</taxon>
        <taxon>Teleostei</taxon>
        <taxon>Ostariophysi</taxon>
        <taxon>Siluriformes</taxon>
        <taxon>Clariidae</taxon>
        <taxon>Clarias</taxon>
    </lineage>
</organism>
<dbReference type="PROSITE" id="PS51292">
    <property type="entry name" value="ZF_RING_CH"/>
    <property type="match status" value="1"/>
</dbReference>
<feature type="region of interest" description="Disordered" evidence="11">
    <location>
        <begin position="420"/>
        <end position="502"/>
    </location>
</feature>
<dbReference type="SUPFAM" id="SSF57850">
    <property type="entry name" value="RING/U-box"/>
    <property type="match status" value="1"/>
</dbReference>
<gene>
    <name evidence="14" type="primary">march7</name>
    <name evidence="14" type="ORF">DAT39_014872</name>
</gene>
<dbReference type="InterPro" id="IPR049175">
    <property type="entry name" value="FAM171_C"/>
</dbReference>
<dbReference type="Pfam" id="PF10577">
    <property type="entry name" value="FAM171A1-2-B_N"/>
    <property type="match status" value="1"/>
</dbReference>
<name>A0A8J4TE05_CLAMG</name>
<feature type="compositionally biased region" description="Polar residues" evidence="11">
    <location>
        <begin position="1359"/>
        <end position="1382"/>
    </location>
</feature>
<keyword evidence="8 12" id="KW-1133">Transmembrane helix</keyword>
<dbReference type="Proteomes" id="UP000727407">
    <property type="component" value="Unassembled WGS sequence"/>
</dbReference>
<keyword evidence="15" id="KW-1185">Reference proteome</keyword>
<feature type="region of interest" description="Disordered" evidence="11">
    <location>
        <begin position="1040"/>
        <end position="1062"/>
    </location>
</feature>
<feature type="transmembrane region" description="Helical" evidence="12">
    <location>
        <begin position="993"/>
        <end position="1017"/>
    </location>
</feature>
<evidence type="ECO:0000256" key="3">
    <source>
        <dbReference type="ARBA" id="ARBA00022692"/>
    </source>
</evidence>
<feature type="compositionally biased region" description="Low complexity" evidence="11">
    <location>
        <begin position="142"/>
        <end position="193"/>
    </location>
</feature>
<evidence type="ECO:0000256" key="2">
    <source>
        <dbReference type="ARBA" id="ARBA00006818"/>
    </source>
</evidence>
<feature type="compositionally biased region" description="Low complexity" evidence="11">
    <location>
        <begin position="9"/>
        <end position="33"/>
    </location>
</feature>
<keyword evidence="4" id="KW-0479">Metal-binding</keyword>
<evidence type="ECO:0000256" key="7">
    <source>
        <dbReference type="ARBA" id="ARBA00022833"/>
    </source>
</evidence>
<keyword evidence="6" id="KW-0863">Zinc-finger</keyword>
<accession>A0A8J4TE05</accession>
<dbReference type="SMART" id="SM00744">
    <property type="entry name" value="RINGv"/>
    <property type="match status" value="1"/>
</dbReference>
<evidence type="ECO:0000256" key="8">
    <source>
        <dbReference type="ARBA" id="ARBA00022989"/>
    </source>
</evidence>
<feature type="compositionally biased region" description="Acidic residues" evidence="11">
    <location>
        <begin position="455"/>
        <end position="472"/>
    </location>
</feature>
<dbReference type="PANTHER" id="PTHR31626">
    <property type="entry name" value="SUSHI DOMAIN-CONTAINING PROTEIN"/>
    <property type="match status" value="1"/>
</dbReference>
<protein>
    <submittedName>
        <fullName evidence="14">Protein FAM</fullName>
    </submittedName>
</protein>
<dbReference type="CDD" id="cd16812">
    <property type="entry name" value="RING_CH-C4HC3_MARCH7"/>
    <property type="match status" value="1"/>
</dbReference>
<evidence type="ECO:0000256" key="4">
    <source>
        <dbReference type="ARBA" id="ARBA00022723"/>
    </source>
</evidence>
<dbReference type="OrthoDB" id="8950207at2759"/>
<sequence>MDSKPRRLPFTVSSSSSLSPTSSFSSSSSALSAGRLYSRGTVLGRERFTRGTTGKLDSEYQSPRIPGSSRDYSSSESCHSRWKMSMPLSSSSSSSSTLCDRPWAESTYGGRSKPVESERGLGSYSSLLSSPQDDESKRAKLSYTSRSGYSRTSSTSTTSSTYSSMGGTSDSLWKSSLSPLSRSSSSSSSSSDDLWARRDVDKRTDSGLSGLGEASYRPSPLTSSLYHHPERVTSTYAQGARPKESLYSSSRRENGTVSSRRLSSDSVPSSYRLVSDYQPSPRLTRDTPTRTSVPLSDPFSVSSSTPSWSSSPFTPQPIRGSSPPRPVPAPVANPAPESGDSDGRSTTRRLLSRLFSRRSSQESSSGSSSASRSFDSGPEESPSSLCEPPLSGRDREGSETELRSSWLNWNRCNPLFSRRRREGRDESSRMDAHSSAHIPLSSPGGGRKTFSQEQDAGEEDEEEEDEEEDDVSEGATAAPPTRTSGLSSLLQEAAQAPGRTPGVARVMSGPLFRMPQNVIIGLDAAVDRQNQAEAQGKEKPAPSRDPEKLRRIQESLLQEDSDEDEGDLCRICQMGETSSSNPLIEPCRCTGSLQYVHQDCIKKWLRSKISSGSTLEAITTCELCKEKLHLNIENFDINELYRSHERSEYEFISCGLYLVVLLHLCEQRFSDVLGAVNEAGFFNLARTLHEHMDNLENSYGESDEDDAQDSRPSIDFEVFSSLTLKVWVKDASSQRYLGGAAVRVFANGSLLQSSRTEENGEVLLTVPYQLGVTLTLVASMEAYVPTQLPWKTTKMPIFSAVTMSLVPQTQGNIWLFEDTVLITRKTSDVSSQPIVQFPKSLLSLPENATISTVTAYLTVPAPPPEKEGHFCTMGVFNSKGEHMSVKLSPVAVLSTQLLSDGKEIDVRGPIHLTVPLPYHTHLRAADSLPAWAFDTTTGTWVNKGIGSVRMERNGLVWTYVAPHLGNWIAAPSPISNGYTGHPASMDFISYHTYLLVGILGGTLVIIIGLLSVILCHCRELSHETERKRWNSTRLSIIKKDQTTSTSSDEVHEPLYNNGDHNGDRSYSVAARGAGVSASPRHQASYNIYVDNVCRPGGNLYENTGTAGLESIRPTVPNLYVNSDEVAKLREMSEKGASRLAPGDNSAYRDKLFHIYNQPVAIVQAPEHFSSQGQTESAGTRCATFPRNGTEHGAQAERNLKDSFTQTLPKVQQDNNVQPVLEGPQNSTANPGIWGRYSHLLESVSVPGTLNEAAGMGPFHGELQGISEQTLLELSKVKPSPLPPRAWFVSLDGKPVAQVRHSVIELQGRHRPGSSNDTSLDSGVDMNELQQLVRKSDQEGRSIASMVKVARGRGHEEPDFSSSEIGSPEDTSLRNALESSSAAIPNIPEDQDAGDTSSESRSTPPPRRLRKVRDKRADKKTARHVREERAQTKR</sequence>
<dbReference type="InterPro" id="IPR011016">
    <property type="entry name" value="Znf_RING-CH"/>
</dbReference>
<feature type="compositionally biased region" description="Pro residues" evidence="11">
    <location>
        <begin position="323"/>
        <end position="333"/>
    </location>
</feature>
<comment type="caution">
    <text evidence="14">The sequence shown here is derived from an EMBL/GenBank/DDBJ whole genome shotgun (WGS) entry which is preliminary data.</text>
</comment>
<dbReference type="PANTHER" id="PTHR31626:SF2">
    <property type="entry name" value="PROTEIN FAM171B"/>
    <property type="match status" value="1"/>
</dbReference>
<keyword evidence="7" id="KW-0862">Zinc</keyword>
<keyword evidence="9 12" id="KW-0472">Membrane</keyword>
<dbReference type="EMBL" id="QNUK01000324">
    <property type="protein sequence ID" value="KAF5895406.1"/>
    <property type="molecule type" value="Genomic_DNA"/>
</dbReference>
<evidence type="ECO:0000313" key="15">
    <source>
        <dbReference type="Proteomes" id="UP000727407"/>
    </source>
</evidence>
<comment type="subcellular location">
    <subcellularLocation>
        <location evidence="1">Membrane</location>
        <topology evidence="1">Single-pass type I membrane protein</topology>
    </subcellularLocation>
</comment>
<dbReference type="GO" id="GO:0008270">
    <property type="term" value="F:zinc ion binding"/>
    <property type="evidence" value="ECO:0007669"/>
    <property type="project" value="UniProtKB-KW"/>
</dbReference>
<keyword evidence="3 12" id="KW-0812">Transmembrane</keyword>
<evidence type="ECO:0000256" key="1">
    <source>
        <dbReference type="ARBA" id="ARBA00004479"/>
    </source>
</evidence>
<evidence type="ECO:0000256" key="6">
    <source>
        <dbReference type="ARBA" id="ARBA00022771"/>
    </source>
</evidence>
<feature type="compositionally biased region" description="Low complexity" evidence="11">
    <location>
        <begin position="257"/>
        <end position="275"/>
    </location>
</feature>
<feature type="compositionally biased region" description="Basic and acidic residues" evidence="11">
    <location>
        <begin position="422"/>
        <end position="434"/>
    </location>
</feature>
<feature type="compositionally biased region" description="Low complexity" evidence="11">
    <location>
        <begin position="120"/>
        <end position="130"/>
    </location>
</feature>
<feature type="compositionally biased region" description="Basic and acidic residues" evidence="11">
    <location>
        <begin position="535"/>
        <end position="549"/>
    </location>
</feature>
<feature type="region of interest" description="Disordered" evidence="11">
    <location>
        <begin position="530"/>
        <end position="549"/>
    </location>
</feature>
<dbReference type="InterPro" id="IPR018890">
    <property type="entry name" value="FAM171"/>
</dbReference>
<feature type="compositionally biased region" description="Low complexity" evidence="11">
    <location>
        <begin position="352"/>
        <end position="391"/>
    </location>
</feature>
<evidence type="ECO:0000259" key="13">
    <source>
        <dbReference type="PROSITE" id="PS51292"/>
    </source>
</evidence>
<feature type="compositionally biased region" description="Basic and acidic residues" evidence="11">
    <location>
        <begin position="1414"/>
        <end position="1433"/>
    </location>
</feature>
<evidence type="ECO:0000256" key="9">
    <source>
        <dbReference type="ARBA" id="ARBA00023136"/>
    </source>
</evidence>
<feature type="region of interest" description="Disordered" evidence="11">
    <location>
        <begin position="1349"/>
        <end position="1433"/>
    </location>
</feature>
<feature type="compositionally biased region" description="Polar residues" evidence="11">
    <location>
        <begin position="481"/>
        <end position="490"/>
    </location>
</feature>
<dbReference type="Gene3D" id="3.30.40.10">
    <property type="entry name" value="Zinc/RING finger domain, C3HC4 (zinc finger)"/>
    <property type="match status" value="1"/>
</dbReference>
<feature type="compositionally biased region" description="Low complexity" evidence="11">
    <location>
        <begin position="292"/>
        <end position="317"/>
    </location>
</feature>